<organism evidence="2 3">
    <name type="scientific">Cotesia glomerata</name>
    <name type="common">Lepidopteran parasitic wasp</name>
    <name type="synonym">Apanteles glomeratus</name>
    <dbReference type="NCBI Taxonomy" id="32391"/>
    <lineage>
        <taxon>Eukaryota</taxon>
        <taxon>Metazoa</taxon>
        <taxon>Ecdysozoa</taxon>
        <taxon>Arthropoda</taxon>
        <taxon>Hexapoda</taxon>
        <taxon>Insecta</taxon>
        <taxon>Pterygota</taxon>
        <taxon>Neoptera</taxon>
        <taxon>Endopterygota</taxon>
        <taxon>Hymenoptera</taxon>
        <taxon>Apocrita</taxon>
        <taxon>Ichneumonoidea</taxon>
        <taxon>Braconidae</taxon>
        <taxon>Microgastrinae</taxon>
        <taxon>Cotesia</taxon>
    </lineage>
</organism>
<feature type="signal peptide" evidence="1">
    <location>
        <begin position="1"/>
        <end position="17"/>
    </location>
</feature>
<reference evidence="2 3" key="1">
    <citation type="journal article" date="2021" name="J. Hered.">
        <title>A chromosome-level genome assembly of the parasitoid wasp, Cotesia glomerata (Hymenoptera: Braconidae).</title>
        <authorList>
            <person name="Pinto B.J."/>
            <person name="Weis J.J."/>
            <person name="Gamble T."/>
            <person name="Ode P.J."/>
            <person name="Paul R."/>
            <person name="Zaspel J.M."/>
        </authorList>
    </citation>
    <scope>NUCLEOTIDE SEQUENCE [LARGE SCALE GENOMIC DNA]</scope>
    <source>
        <strain evidence="2">CgM1</strain>
    </source>
</reference>
<evidence type="ECO:0008006" key="4">
    <source>
        <dbReference type="Google" id="ProtNLM"/>
    </source>
</evidence>
<dbReference type="AlphaFoldDB" id="A0AAV7I4C6"/>
<keyword evidence="3" id="KW-1185">Reference proteome</keyword>
<accession>A0AAV7I4C6</accession>
<keyword evidence="1" id="KW-0732">Signal</keyword>
<dbReference type="EMBL" id="JAHXZJ010002609">
    <property type="protein sequence ID" value="KAH0540693.1"/>
    <property type="molecule type" value="Genomic_DNA"/>
</dbReference>
<feature type="chain" id="PRO_5043518501" description="Venom protein" evidence="1">
    <location>
        <begin position="18"/>
        <end position="194"/>
    </location>
</feature>
<evidence type="ECO:0000313" key="2">
    <source>
        <dbReference type="EMBL" id="KAH0540693.1"/>
    </source>
</evidence>
<gene>
    <name evidence="2" type="ORF">KQX54_019143</name>
</gene>
<protein>
    <recommendedName>
        <fullName evidence="4">Venom protein</fullName>
    </recommendedName>
</protein>
<evidence type="ECO:0000256" key="1">
    <source>
        <dbReference type="SAM" id="SignalP"/>
    </source>
</evidence>
<sequence>MLTIIVVYLLYSSSVNGKLVGQSCLEPHFTCLRQNDCCSNYCRIINEEAFGTCASEANAYFPPSIIKMNTCFKSGHFCFIDADCCSNICIAWAGLTYRECLAITTPKNVATSCTMNNNDCFKDEDCCSNNCSKVPEKDFGTCISKKTKSTIEKECCIKTGHFCLSHADCCTGRCVLVYPKLLHIKVHACRDSSS</sequence>
<proteinExistence type="predicted"/>
<name>A0AAV7I4C6_COTGL</name>
<comment type="caution">
    <text evidence="2">The sequence shown here is derived from an EMBL/GenBank/DDBJ whole genome shotgun (WGS) entry which is preliminary data.</text>
</comment>
<evidence type="ECO:0000313" key="3">
    <source>
        <dbReference type="Proteomes" id="UP000826195"/>
    </source>
</evidence>
<dbReference type="Proteomes" id="UP000826195">
    <property type="component" value="Unassembled WGS sequence"/>
</dbReference>